<dbReference type="SUPFAM" id="SSF51735">
    <property type="entry name" value="NAD(P)-binding Rossmann-fold domains"/>
    <property type="match status" value="1"/>
</dbReference>
<dbReference type="Pfam" id="PF00106">
    <property type="entry name" value="adh_short"/>
    <property type="match status" value="1"/>
</dbReference>
<dbReference type="PRINTS" id="PR00081">
    <property type="entry name" value="GDHRDH"/>
</dbReference>
<proteinExistence type="predicted"/>
<name>A0A0F9W4Z8_9ZZZZ</name>
<gene>
    <name evidence="1" type="ORF">LCGC14_0003460</name>
</gene>
<reference evidence="1" key="1">
    <citation type="journal article" date="2015" name="Nature">
        <title>Complex archaea that bridge the gap between prokaryotes and eukaryotes.</title>
        <authorList>
            <person name="Spang A."/>
            <person name="Saw J.H."/>
            <person name="Jorgensen S.L."/>
            <person name="Zaremba-Niedzwiedzka K."/>
            <person name="Martijn J."/>
            <person name="Lind A.E."/>
            <person name="van Eijk R."/>
            <person name="Schleper C."/>
            <person name="Guy L."/>
            <person name="Ettema T.J."/>
        </authorList>
    </citation>
    <scope>NUCLEOTIDE SEQUENCE</scope>
</reference>
<dbReference type="InterPro" id="IPR036291">
    <property type="entry name" value="NAD(P)-bd_dom_sf"/>
</dbReference>
<evidence type="ECO:0008006" key="2">
    <source>
        <dbReference type="Google" id="ProtNLM"/>
    </source>
</evidence>
<dbReference type="EMBL" id="LAZR01000001">
    <property type="protein sequence ID" value="KKO12336.1"/>
    <property type="molecule type" value="Genomic_DNA"/>
</dbReference>
<dbReference type="InterPro" id="IPR002347">
    <property type="entry name" value="SDR_fam"/>
</dbReference>
<dbReference type="CDD" id="cd05233">
    <property type="entry name" value="SDR_c"/>
    <property type="match status" value="1"/>
</dbReference>
<dbReference type="PANTHER" id="PTHR43975:SF2">
    <property type="entry name" value="EG:BACR7A4.14 PROTEIN-RELATED"/>
    <property type="match status" value="1"/>
</dbReference>
<evidence type="ECO:0000313" key="1">
    <source>
        <dbReference type="EMBL" id="KKO12336.1"/>
    </source>
</evidence>
<dbReference type="Gene3D" id="3.40.50.720">
    <property type="entry name" value="NAD(P)-binding Rossmann-like Domain"/>
    <property type="match status" value="1"/>
</dbReference>
<accession>A0A0F9W4Z8</accession>
<dbReference type="PIRSF" id="PIRSF000126">
    <property type="entry name" value="11-beta-HSD1"/>
    <property type="match status" value="1"/>
</dbReference>
<comment type="caution">
    <text evidence="1">The sequence shown here is derived from an EMBL/GenBank/DDBJ whole genome shotgun (WGS) entry which is preliminary data.</text>
</comment>
<dbReference type="PRINTS" id="PR00080">
    <property type="entry name" value="SDRFAMILY"/>
</dbReference>
<organism evidence="1">
    <name type="scientific">marine sediment metagenome</name>
    <dbReference type="NCBI Taxonomy" id="412755"/>
    <lineage>
        <taxon>unclassified sequences</taxon>
        <taxon>metagenomes</taxon>
        <taxon>ecological metagenomes</taxon>
    </lineage>
</organism>
<dbReference type="AlphaFoldDB" id="A0A0F9W4Z8"/>
<dbReference type="PANTHER" id="PTHR43975">
    <property type="entry name" value="ZGC:101858"/>
    <property type="match status" value="1"/>
</dbReference>
<sequence length="264" mass="28644">MPNRLAVITGATSGIGAAYAEAFAQRGYDLLLTGRREKELSELAQRLAAQYSVAAELQLGDLSDPKDLQALVDTVTQLPALDALVNNAGYAVDGRLAEVEWSKQKALLDVHVTATTQLTHAALPNLLSAKGILINVASVASWIPTAQSVLYGPTKAYVRSFTESVGLGYRKDGLKALALCPGFTITDFHSRMGIDPDTFYKDKGFTRAWTAGQVVSQSFKDLEKGRLVSVQGWNYKLLVFFMRHLPMTWMAAALGRSGSARFSK</sequence>
<protein>
    <recommendedName>
        <fullName evidence="2">Short-chain dehydrogenase/reductase SDR</fullName>
    </recommendedName>
</protein>